<organism evidence="2 3">
    <name type="scientific">Reticulomyxa filosa</name>
    <dbReference type="NCBI Taxonomy" id="46433"/>
    <lineage>
        <taxon>Eukaryota</taxon>
        <taxon>Sar</taxon>
        <taxon>Rhizaria</taxon>
        <taxon>Retaria</taxon>
        <taxon>Foraminifera</taxon>
        <taxon>Monothalamids</taxon>
        <taxon>Reticulomyxidae</taxon>
        <taxon>Reticulomyxa</taxon>
    </lineage>
</organism>
<name>X6M6T6_RETFI</name>
<feature type="transmembrane region" description="Helical" evidence="1">
    <location>
        <begin position="47"/>
        <end position="65"/>
    </location>
</feature>
<keyword evidence="3" id="KW-1185">Reference proteome</keyword>
<reference evidence="2 3" key="1">
    <citation type="journal article" date="2013" name="Curr. Biol.">
        <title>The Genome of the Foraminiferan Reticulomyxa filosa.</title>
        <authorList>
            <person name="Glockner G."/>
            <person name="Hulsmann N."/>
            <person name="Schleicher M."/>
            <person name="Noegel A.A."/>
            <person name="Eichinger L."/>
            <person name="Gallinger C."/>
            <person name="Pawlowski J."/>
            <person name="Sierra R."/>
            <person name="Euteneuer U."/>
            <person name="Pillet L."/>
            <person name="Moustafa A."/>
            <person name="Platzer M."/>
            <person name="Groth M."/>
            <person name="Szafranski K."/>
            <person name="Schliwa M."/>
        </authorList>
    </citation>
    <scope>NUCLEOTIDE SEQUENCE [LARGE SCALE GENOMIC DNA]</scope>
</reference>
<proteinExistence type="predicted"/>
<dbReference type="AlphaFoldDB" id="X6M6T6"/>
<feature type="transmembrane region" description="Helical" evidence="1">
    <location>
        <begin position="86"/>
        <end position="111"/>
    </location>
</feature>
<evidence type="ECO:0000256" key="1">
    <source>
        <dbReference type="SAM" id="Phobius"/>
    </source>
</evidence>
<keyword evidence="1" id="KW-0472">Membrane</keyword>
<accession>X6M6T6</accession>
<protein>
    <submittedName>
        <fullName evidence="2">Uncharacterized protein</fullName>
    </submittedName>
</protein>
<gene>
    <name evidence="2" type="ORF">RFI_27751</name>
</gene>
<keyword evidence="1" id="KW-1133">Transmembrane helix</keyword>
<evidence type="ECO:0000313" key="3">
    <source>
        <dbReference type="Proteomes" id="UP000023152"/>
    </source>
</evidence>
<dbReference type="Proteomes" id="UP000023152">
    <property type="component" value="Unassembled WGS sequence"/>
</dbReference>
<evidence type="ECO:0000313" key="2">
    <source>
        <dbReference type="EMBL" id="ETO09629.1"/>
    </source>
</evidence>
<comment type="caution">
    <text evidence="2">The sequence shown here is derived from an EMBL/GenBank/DDBJ whole genome shotgun (WGS) entry which is preliminary data.</text>
</comment>
<keyword evidence="1" id="KW-0812">Transmembrane</keyword>
<sequence>MNFCYSALLKLANIFLQKHYPHDLLSNKGYAFIGIKDVASFGFIFPFYTKIVEFEGAIFGIAFVIRTLNRLKAAHREIIQQQHSEVLLGLPCLFIYFVLFCFFFCVCVYITCLLQTTFGSKSIETLGGGGGGGKKKVDLYTYEKKVLRNKDILFKKKKKKE</sequence>
<dbReference type="EMBL" id="ASPP01023973">
    <property type="protein sequence ID" value="ETO09629.1"/>
    <property type="molecule type" value="Genomic_DNA"/>
</dbReference>